<comment type="caution">
    <text evidence="2">The sequence shown here is derived from an EMBL/GenBank/DDBJ whole genome shotgun (WGS) entry which is preliminary data.</text>
</comment>
<gene>
    <name evidence="2" type="ORF">C7H79_15410</name>
</gene>
<reference evidence="2 3" key="1">
    <citation type="submission" date="2018-03" db="EMBL/GenBank/DDBJ databases">
        <title>Draft genome of Nitrosomonas supralitoralis APG5.</title>
        <authorList>
            <person name="Urakawa H."/>
            <person name="Lopez J.V."/>
        </authorList>
    </citation>
    <scope>NUCLEOTIDE SEQUENCE [LARGE SCALE GENOMIC DNA]</scope>
    <source>
        <strain evidence="2 3">APG5</strain>
    </source>
</reference>
<evidence type="ECO:0000313" key="2">
    <source>
        <dbReference type="EMBL" id="PSJ16083.1"/>
    </source>
</evidence>
<keyword evidence="1" id="KW-1133">Transmembrane helix</keyword>
<feature type="transmembrane region" description="Helical" evidence="1">
    <location>
        <begin position="62"/>
        <end position="84"/>
    </location>
</feature>
<dbReference type="Proteomes" id="UP000241912">
    <property type="component" value="Unassembled WGS sequence"/>
</dbReference>
<dbReference type="AlphaFoldDB" id="A0A2P7NRI8"/>
<keyword evidence="3" id="KW-1185">Reference proteome</keyword>
<protein>
    <submittedName>
        <fullName evidence="2">Uncharacterized protein</fullName>
    </submittedName>
</protein>
<evidence type="ECO:0000313" key="3">
    <source>
        <dbReference type="Proteomes" id="UP000241912"/>
    </source>
</evidence>
<organism evidence="2 3">
    <name type="scientific">Nitrosomonas supralitoralis</name>
    <dbReference type="NCBI Taxonomy" id="2116706"/>
    <lineage>
        <taxon>Bacteria</taxon>
        <taxon>Pseudomonadati</taxon>
        <taxon>Pseudomonadota</taxon>
        <taxon>Betaproteobacteria</taxon>
        <taxon>Nitrosomonadales</taxon>
        <taxon>Nitrosomonadaceae</taxon>
        <taxon>Nitrosomonas</taxon>
    </lineage>
</organism>
<keyword evidence="1" id="KW-0472">Membrane</keyword>
<feature type="transmembrane region" description="Helical" evidence="1">
    <location>
        <begin position="20"/>
        <end position="41"/>
    </location>
</feature>
<dbReference type="EMBL" id="PXXU01000074">
    <property type="protein sequence ID" value="PSJ16083.1"/>
    <property type="molecule type" value="Genomic_DNA"/>
</dbReference>
<accession>A0A2P7NRI8</accession>
<name>A0A2P7NRI8_9PROT</name>
<proteinExistence type="predicted"/>
<sequence>MYGDILIRIKLLIFGMNENLVYIITILGCVLSLLSMQHLFFGERIPAQDKRPEKIIVGKYELEISTILGVFLVSVITAILPYLLRIATPHILFPGEQSSQTVCNNLKGPYELRHGYIFVEKEDIRLRANNGHWQADDCRYLEPNKYALTGKDTTDFDIEIVIEKKFKKIATGTFEYDSKLLIENGKLLNRTFRLATEKEKKRRLVCNDKEKEKAKNTCYGIEMSKINNKINEALNIRQEEHKRLASRTCIPTSGKDSGDPILAFVCNDYTRVMNFMHTK</sequence>
<keyword evidence="1" id="KW-0812">Transmembrane</keyword>
<evidence type="ECO:0000256" key="1">
    <source>
        <dbReference type="SAM" id="Phobius"/>
    </source>
</evidence>